<evidence type="ECO:0000313" key="12">
    <source>
        <dbReference type="Proteomes" id="UP001198830"/>
    </source>
</evidence>
<sequence length="91" mass="9021">MINSVGQSIGNAIGATSLRESGKTRAAAPTGSVPASAAADVASPAARMAAEGAPVDMDKIAAIKSAIASGNYPVNADAIAERMLELDLPQK</sequence>
<comment type="similarity">
    <text evidence="1">Belongs to the FlgM family.</text>
</comment>
<accession>A0ABS8H2S2</accession>
<evidence type="ECO:0000313" key="11">
    <source>
        <dbReference type="EMBL" id="MCC4232837.1"/>
    </source>
</evidence>
<keyword evidence="11" id="KW-0969">Cilium</keyword>
<dbReference type="EMBL" id="JAJGNP010000005">
    <property type="protein sequence ID" value="MCC4232837.1"/>
    <property type="molecule type" value="Genomic_DNA"/>
</dbReference>
<keyword evidence="11" id="KW-0282">Flagellum</keyword>
<feature type="region of interest" description="Disordered" evidence="9">
    <location>
        <begin position="16"/>
        <end position="39"/>
    </location>
</feature>
<proteinExistence type="inferred from homology"/>
<evidence type="ECO:0000256" key="8">
    <source>
        <dbReference type="ARBA" id="ARBA00030117"/>
    </source>
</evidence>
<keyword evidence="11" id="KW-0966">Cell projection</keyword>
<evidence type="ECO:0000256" key="1">
    <source>
        <dbReference type="ARBA" id="ARBA00005322"/>
    </source>
</evidence>
<keyword evidence="5" id="KW-0805">Transcription regulation</keyword>
<evidence type="ECO:0000256" key="3">
    <source>
        <dbReference type="ARBA" id="ARBA00022491"/>
    </source>
</evidence>
<evidence type="ECO:0000256" key="5">
    <source>
        <dbReference type="ARBA" id="ARBA00023015"/>
    </source>
</evidence>
<comment type="function">
    <text evidence="7">Responsible for the coupling of flagellin expression to flagellar assembly by preventing expression of the flagellin genes when a component of the middle class of proteins is defective. It negatively regulates flagellar genes by inhibiting the activity of FliA by directly binding to FliA.</text>
</comment>
<dbReference type="Proteomes" id="UP001198830">
    <property type="component" value="Unassembled WGS sequence"/>
</dbReference>
<keyword evidence="6" id="KW-0804">Transcription</keyword>
<keyword evidence="4" id="KW-1005">Bacterial flagellum biogenesis</keyword>
<keyword evidence="3" id="KW-0678">Repressor</keyword>
<name>A0ABS8H2S2_9SPHN</name>
<evidence type="ECO:0000259" key="10">
    <source>
        <dbReference type="Pfam" id="PF04316"/>
    </source>
</evidence>
<dbReference type="InterPro" id="IPR007412">
    <property type="entry name" value="FlgM"/>
</dbReference>
<evidence type="ECO:0000256" key="9">
    <source>
        <dbReference type="SAM" id="MobiDB-lite"/>
    </source>
</evidence>
<protein>
    <recommendedName>
        <fullName evidence="2">Negative regulator of flagellin synthesis</fullName>
    </recommendedName>
    <alternativeName>
        <fullName evidence="8">Anti-sigma-28 factor</fullName>
    </alternativeName>
</protein>
<gene>
    <name evidence="11" type="primary">flgM</name>
    <name evidence="11" type="ORF">LL253_09050</name>
</gene>
<organism evidence="11 12">
    <name type="scientific">Sphingobium soli</name>
    <dbReference type="NCBI Taxonomy" id="1591116"/>
    <lineage>
        <taxon>Bacteria</taxon>
        <taxon>Pseudomonadati</taxon>
        <taxon>Pseudomonadota</taxon>
        <taxon>Alphaproteobacteria</taxon>
        <taxon>Sphingomonadales</taxon>
        <taxon>Sphingomonadaceae</taxon>
        <taxon>Sphingobium</taxon>
    </lineage>
</organism>
<dbReference type="RefSeq" id="WP_009820816.1">
    <property type="nucleotide sequence ID" value="NZ_JAJGNP010000005.1"/>
</dbReference>
<comment type="caution">
    <text evidence="11">The sequence shown here is derived from an EMBL/GenBank/DDBJ whole genome shotgun (WGS) entry which is preliminary data.</text>
</comment>
<keyword evidence="12" id="KW-1185">Reference proteome</keyword>
<reference evidence="11 12" key="1">
    <citation type="submission" date="2021-10" db="EMBL/GenBank/DDBJ databases">
        <title>The diversity and Nitrogen Metabolism of Culturable Nitrate-Utilizing Bacteria Within the Oxygen Minimum Zone of the Changjiang (Yangtze River)Estuary.</title>
        <authorList>
            <person name="Zhang D."/>
            <person name="Zheng J."/>
            <person name="Liu S."/>
            <person name="He W."/>
        </authorList>
    </citation>
    <scope>NUCLEOTIDE SEQUENCE [LARGE SCALE GENOMIC DNA]</scope>
    <source>
        <strain evidence="11 12">FXH275-2</strain>
    </source>
</reference>
<dbReference type="SUPFAM" id="SSF101498">
    <property type="entry name" value="Anti-sigma factor FlgM"/>
    <property type="match status" value="1"/>
</dbReference>
<evidence type="ECO:0000256" key="6">
    <source>
        <dbReference type="ARBA" id="ARBA00023163"/>
    </source>
</evidence>
<dbReference type="Pfam" id="PF04316">
    <property type="entry name" value="FlgM"/>
    <property type="match status" value="1"/>
</dbReference>
<dbReference type="InterPro" id="IPR035890">
    <property type="entry name" value="Anti-sigma-28_factor_FlgM_sf"/>
</dbReference>
<evidence type="ECO:0000256" key="7">
    <source>
        <dbReference type="ARBA" id="ARBA00024739"/>
    </source>
</evidence>
<evidence type="ECO:0000256" key="2">
    <source>
        <dbReference type="ARBA" id="ARBA00017823"/>
    </source>
</evidence>
<dbReference type="NCBIfam" id="TIGR03824">
    <property type="entry name" value="FlgM_jcvi"/>
    <property type="match status" value="1"/>
</dbReference>
<evidence type="ECO:0000256" key="4">
    <source>
        <dbReference type="ARBA" id="ARBA00022795"/>
    </source>
</evidence>
<feature type="domain" description="Anti-sigma-28 factor FlgM C-terminal" evidence="10">
    <location>
        <begin position="45"/>
        <end position="85"/>
    </location>
</feature>
<dbReference type="InterPro" id="IPR031316">
    <property type="entry name" value="FlgM_C"/>
</dbReference>